<dbReference type="Pfam" id="PF13554">
    <property type="entry name" value="Phage_tail_terminator_5"/>
    <property type="match status" value="1"/>
</dbReference>
<dbReference type="Gene3D" id="3.30.2000.20">
    <property type="match status" value="1"/>
</dbReference>
<gene>
    <name evidence="1" type="ORF">J2S75_004386</name>
</gene>
<proteinExistence type="predicted"/>
<dbReference type="RefSeq" id="WP_307023284.1">
    <property type="nucleotide sequence ID" value="NZ_JAUSUI010000013.1"/>
</dbReference>
<reference evidence="1 2" key="1">
    <citation type="submission" date="2023-07" db="EMBL/GenBank/DDBJ databases">
        <title>Genomic Encyclopedia of Type Strains, Phase IV (KMG-IV): sequencing the most valuable type-strain genomes for metagenomic binning, comparative biology and taxonomic classification.</title>
        <authorList>
            <person name="Goeker M."/>
        </authorList>
    </citation>
    <scope>NUCLEOTIDE SEQUENCE [LARGE SCALE GENOMIC DNA]</scope>
    <source>
        <strain evidence="1 2">DSM 2457</strain>
    </source>
</reference>
<evidence type="ECO:0008006" key="3">
    <source>
        <dbReference type="Google" id="ProtNLM"/>
    </source>
</evidence>
<keyword evidence="2" id="KW-1185">Reference proteome</keyword>
<name>A0ABU0BLI7_9HYPH</name>
<evidence type="ECO:0000313" key="1">
    <source>
        <dbReference type="EMBL" id="MDQ0305334.1"/>
    </source>
</evidence>
<dbReference type="InterPro" id="IPR025395">
    <property type="entry name" value="Phage_tail_terminator-like"/>
</dbReference>
<dbReference type="EMBL" id="JAUSUI010000013">
    <property type="protein sequence ID" value="MDQ0305334.1"/>
    <property type="molecule type" value="Genomic_DNA"/>
</dbReference>
<protein>
    <recommendedName>
        <fullName evidence="3">Phage tail protein</fullName>
    </recommendedName>
</protein>
<comment type="caution">
    <text evidence="1">The sequence shown here is derived from an EMBL/GenBank/DDBJ whole genome shotgun (WGS) entry which is preliminary data.</text>
</comment>
<sequence length="136" mass="14874">MACAAVMAAVRARLDANWTRCPVVYPNEDMTAPADKSAFLSVQYPVASEEQKTVGAPGNNVFREAGVIRLVLSIPIGAGVDAYSVWLDELRALFRGKQFDHVTTWAPSGGVLDDRNDDGGYWMLSSAVEYYFDLHA</sequence>
<accession>A0ABU0BLI7</accession>
<organism evidence="1 2">
    <name type="scientific">Ancylobacter polymorphus</name>
    <dbReference type="NCBI Taxonomy" id="223390"/>
    <lineage>
        <taxon>Bacteria</taxon>
        <taxon>Pseudomonadati</taxon>
        <taxon>Pseudomonadota</taxon>
        <taxon>Alphaproteobacteria</taxon>
        <taxon>Hyphomicrobiales</taxon>
        <taxon>Xanthobacteraceae</taxon>
        <taxon>Ancylobacter</taxon>
    </lineage>
</organism>
<dbReference type="Proteomes" id="UP001224682">
    <property type="component" value="Unassembled WGS sequence"/>
</dbReference>
<evidence type="ECO:0000313" key="2">
    <source>
        <dbReference type="Proteomes" id="UP001224682"/>
    </source>
</evidence>